<feature type="compositionally biased region" description="Low complexity" evidence="1">
    <location>
        <begin position="16"/>
        <end position="38"/>
    </location>
</feature>
<organism evidence="3 4">
    <name type="scientific">Agromyces luteolus</name>
    <dbReference type="NCBI Taxonomy" id="88373"/>
    <lineage>
        <taxon>Bacteria</taxon>
        <taxon>Bacillati</taxon>
        <taxon>Actinomycetota</taxon>
        <taxon>Actinomycetes</taxon>
        <taxon>Micrococcales</taxon>
        <taxon>Microbacteriaceae</taxon>
        <taxon>Agromyces</taxon>
    </lineage>
</organism>
<protein>
    <submittedName>
        <fullName evidence="3">DUF1998 domain-containing protein</fullName>
    </submittedName>
</protein>
<keyword evidence="4" id="KW-1185">Reference proteome</keyword>
<dbReference type="RefSeq" id="WP_155843963.1">
    <property type="nucleotide sequence ID" value="NZ_BAAAIA010000013.1"/>
</dbReference>
<feature type="region of interest" description="Disordered" evidence="1">
    <location>
        <begin position="1"/>
        <end position="40"/>
    </location>
</feature>
<dbReference type="InterPro" id="IPR018973">
    <property type="entry name" value="MZB"/>
</dbReference>
<comment type="caution">
    <text evidence="3">The sequence shown here is derived from an EMBL/GenBank/DDBJ whole genome shotgun (WGS) entry which is preliminary data.</text>
</comment>
<name>A0A7C9MJV3_9MICO</name>
<gene>
    <name evidence="3" type="ORF">GLX25_17690</name>
</gene>
<sequence>MDVPEQVSEDEMTESPAEPADATTEPAAGEAATGTLAGVPGEIADTFLDDDQKSKNRGRVGSIRPNGMLYTAGIGSTVDLPHLAVMPQGLDAWEKAYSRQGGAVFVQVPRLLDAVRRELGPLVQELRQPPWVPDDDAPIGIPTRIFPAWLRCTGCDRLAPESSGFFVFENTNKYRPDQARFVHKACKGRPGKGRKEGVLKPRPRPAVPARYLIACTNGHLDEFPYKEWLHREDGNPIECKVPNPALRMREYRSNLGPAVELECVQCGATRNIAEVTRAGGEKLLPACRGRHPHLPTWAPADKPCTAEVRLMLLGAANQWFPTTVSVLVLPARKVPTIADLALEVMGLPAGKAMKLTSVEQVAMWREWSPEEAAPFSGVPAEQIVEAVKAALYPAIVAAAPADAPVHDQHRLLIPEWETLTHPSEFETESRRAGFKVHSEPVPEALAPVVADVVAVDRIRKANAFTGFTRIDAPDRVGGERARIAPIAQNGRPTWVPATEDRGEGVFLRFAEDAVVAWEAGVLRSDVWADHVAAHKRNLKRRESQTGIALDAEAVMPPPRYWALHTISHLMIREMAMSSGYGSASIAERIYAWTGTDEREPAAGILITTTSPDSEGTLGGLVDLARTARLDEVMEDAIHRAGRCSSDPICADRVPKGQEDFLHGAACHFCLFLSETSCERANRFLDRRFALKLGAGSKDAAPLLEHVHWTGS</sequence>
<dbReference type="InterPro" id="IPR047721">
    <property type="entry name" value="DrmB"/>
</dbReference>
<accession>A0A7C9MJV3</accession>
<dbReference type="EMBL" id="WODA01000026">
    <property type="protein sequence ID" value="MUN08938.1"/>
    <property type="molecule type" value="Genomic_DNA"/>
</dbReference>
<proteinExistence type="predicted"/>
<reference evidence="3 4" key="1">
    <citation type="submission" date="2019-11" db="EMBL/GenBank/DDBJ databases">
        <title>Agromyces kandeliae sp. nov., isolated from mangrove soil.</title>
        <authorList>
            <person name="Wang R."/>
        </authorList>
    </citation>
    <scope>NUCLEOTIDE SEQUENCE [LARGE SCALE GENOMIC DNA]</scope>
    <source>
        <strain evidence="3 4">JCM 11431</strain>
    </source>
</reference>
<dbReference type="AlphaFoldDB" id="A0A7C9MJV3"/>
<dbReference type="Pfam" id="PF09369">
    <property type="entry name" value="MZB"/>
    <property type="match status" value="1"/>
</dbReference>
<dbReference type="OrthoDB" id="9134227at2"/>
<feature type="domain" description="MrfA-like Zn-binding" evidence="2">
    <location>
        <begin position="567"/>
        <end position="670"/>
    </location>
</feature>
<evidence type="ECO:0000313" key="4">
    <source>
        <dbReference type="Proteomes" id="UP000480122"/>
    </source>
</evidence>
<dbReference type="Proteomes" id="UP000480122">
    <property type="component" value="Unassembled WGS sequence"/>
</dbReference>
<evidence type="ECO:0000256" key="1">
    <source>
        <dbReference type="SAM" id="MobiDB-lite"/>
    </source>
</evidence>
<evidence type="ECO:0000313" key="3">
    <source>
        <dbReference type="EMBL" id="MUN08938.1"/>
    </source>
</evidence>
<evidence type="ECO:0000259" key="2">
    <source>
        <dbReference type="Pfam" id="PF09369"/>
    </source>
</evidence>
<dbReference type="NCBIfam" id="NF038324">
    <property type="entry name" value="DrmB_fam"/>
    <property type="match status" value="1"/>
</dbReference>